<evidence type="ECO:0000256" key="13">
    <source>
        <dbReference type="SAM" id="MobiDB-lite"/>
    </source>
</evidence>
<proteinExistence type="inferred from homology"/>
<dbReference type="PROSITE" id="PS50157">
    <property type="entry name" value="ZINC_FINGER_C2H2_2"/>
    <property type="match status" value="15"/>
</dbReference>
<feature type="region of interest" description="Disordered" evidence="13">
    <location>
        <begin position="273"/>
        <end position="332"/>
    </location>
</feature>
<evidence type="ECO:0000256" key="10">
    <source>
        <dbReference type="ARBA" id="ARBA00023163"/>
    </source>
</evidence>
<feature type="region of interest" description="Disordered" evidence="13">
    <location>
        <begin position="99"/>
        <end position="118"/>
    </location>
</feature>
<name>A0A6P7XJL8_9AMPH</name>
<evidence type="ECO:0000256" key="2">
    <source>
        <dbReference type="ARBA" id="ARBA00004123"/>
    </source>
</evidence>
<reference evidence="16" key="1">
    <citation type="submission" date="2025-08" db="UniProtKB">
        <authorList>
            <consortium name="RefSeq"/>
        </authorList>
    </citation>
    <scope>IDENTIFICATION</scope>
</reference>
<keyword evidence="15" id="KW-1185">Reference proteome</keyword>
<dbReference type="FunFam" id="3.30.160.60:FF:000557">
    <property type="entry name" value="zinc finger and SCAN domain-containing protein 29"/>
    <property type="match status" value="2"/>
</dbReference>
<dbReference type="GO" id="GO:0008270">
    <property type="term" value="F:zinc ion binding"/>
    <property type="evidence" value="ECO:0007669"/>
    <property type="project" value="UniProtKB-KW"/>
</dbReference>
<dbReference type="FunFam" id="3.30.160.60:FF:000446">
    <property type="entry name" value="Zinc finger protein"/>
    <property type="match status" value="1"/>
</dbReference>
<keyword evidence="7" id="KW-0862">Zinc</keyword>
<feature type="domain" description="C2H2-type" evidence="14">
    <location>
        <begin position="433"/>
        <end position="460"/>
    </location>
</feature>
<feature type="domain" description="C2H2-type" evidence="14">
    <location>
        <begin position="461"/>
        <end position="488"/>
    </location>
</feature>
<feature type="region of interest" description="Disordered" evidence="13">
    <location>
        <begin position="639"/>
        <end position="664"/>
    </location>
</feature>
<gene>
    <name evidence="16" type="primary">ZNF784</name>
</gene>
<keyword evidence="11" id="KW-0539">Nucleus</keyword>
<dbReference type="InterPro" id="IPR050826">
    <property type="entry name" value="Krueppel_C2H2_ZnFinger"/>
</dbReference>
<comment type="function">
    <text evidence="1">May be involved in transcriptional regulation.</text>
</comment>
<evidence type="ECO:0000313" key="16">
    <source>
        <dbReference type="RefSeq" id="XP_030050820.1"/>
    </source>
</evidence>
<feature type="domain" description="C2H2-type" evidence="14">
    <location>
        <begin position="759"/>
        <end position="786"/>
    </location>
</feature>
<dbReference type="GO" id="GO:0003677">
    <property type="term" value="F:DNA binding"/>
    <property type="evidence" value="ECO:0007669"/>
    <property type="project" value="UniProtKB-KW"/>
</dbReference>
<evidence type="ECO:0000256" key="6">
    <source>
        <dbReference type="ARBA" id="ARBA00022771"/>
    </source>
</evidence>
<dbReference type="FunFam" id="3.30.160.60:FF:000585">
    <property type="entry name" value="zinc finger protein 784"/>
    <property type="match status" value="1"/>
</dbReference>
<dbReference type="InterPro" id="IPR013087">
    <property type="entry name" value="Znf_C2H2_type"/>
</dbReference>
<feature type="domain" description="C2H2-type" evidence="14">
    <location>
        <begin position="830"/>
        <end position="857"/>
    </location>
</feature>
<accession>A0A6P7XJL8</accession>
<feature type="domain" description="C2H2-type" evidence="14">
    <location>
        <begin position="1245"/>
        <end position="1272"/>
    </location>
</feature>
<comment type="subcellular location">
    <subcellularLocation>
        <location evidence="2">Nucleus</location>
    </subcellularLocation>
</comment>
<dbReference type="Gene3D" id="3.30.160.60">
    <property type="entry name" value="Classic Zinc Finger"/>
    <property type="match status" value="14"/>
</dbReference>
<dbReference type="Pfam" id="PF00096">
    <property type="entry name" value="zf-C2H2"/>
    <property type="match status" value="11"/>
</dbReference>
<feature type="compositionally biased region" description="Basic and acidic residues" evidence="13">
    <location>
        <begin position="319"/>
        <end position="329"/>
    </location>
</feature>
<dbReference type="PROSITE" id="PS00028">
    <property type="entry name" value="ZINC_FINGER_C2H2_1"/>
    <property type="match status" value="15"/>
</dbReference>
<feature type="domain" description="C2H2-type" evidence="14">
    <location>
        <begin position="1217"/>
        <end position="1244"/>
    </location>
</feature>
<dbReference type="InParanoid" id="A0A6P7XJL8"/>
<dbReference type="Proteomes" id="UP000515156">
    <property type="component" value="Chromosome 3"/>
</dbReference>
<dbReference type="FunFam" id="3.30.160.60:FF:000110">
    <property type="entry name" value="Zinc finger protein-like"/>
    <property type="match status" value="1"/>
</dbReference>
<protein>
    <submittedName>
        <fullName evidence="16">Zinc finger protein 784</fullName>
    </submittedName>
</protein>
<feature type="region of interest" description="Disordered" evidence="13">
    <location>
        <begin position="26"/>
        <end position="49"/>
    </location>
</feature>
<dbReference type="PANTHER" id="PTHR24377">
    <property type="entry name" value="IP01015P-RELATED"/>
    <property type="match status" value="1"/>
</dbReference>
<keyword evidence="6 12" id="KW-0863">Zinc-finger</keyword>
<keyword evidence="4" id="KW-0479">Metal-binding</keyword>
<evidence type="ECO:0000256" key="4">
    <source>
        <dbReference type="ARBA" id="ARBA00022723"/>
    </source>
</evidence>
<feature type="domain" description="C2H2-type" evidence="14">
    <location>
        <begin position="886"/>
        <end position="913"/>
    </location>
</feature>
<sequence>MDFDSQEQESQGVGVGLDYRLAVGKSTVLDPESSKVEPDSDMTAKVTSDSMTRMNVVEVSEKPNGIPAQARYTTFCGVSQNWGAKKSGLEHIGVLSCPASGTRKRPAKSPDTPAQRGKVDFSKYDQDRHVTKGPVFGRTQNVEVTRWPGQIRTPTCRYLPQKTNSRALPSSVVLGLEAKAGAINDPPPISRHPALLKTFNGYSAASQSGLFVEGGGQQSGSKNPAISLGSTFHRAESKLAVQNAKKIWVSAGEAYQSFQVNRQTFLLRKDGMVHSTHGDSSEMSQENKSSGSQGTTKRGSTGNLSFIGQKTGGMQSTKLYREKSQRDSGDQGDIIVVENSRPTAETPIIPECGEQSGKFLLIDSKGLPYTVFVRQSKPLDRKAVESGTEVGSHLMETRVAPRKLYSCPVCSRVFAYLSYLQRHSITHSEQKPHVCQACGKAFKRTSHLERHKYTHAGSKPHRCPICQRSFRDAGELAHHQRVHTGERPYQCAVCHMRFGERNTLQRHVRRKHLDAPVSPTEESASLHPEDLEPLPSTLLKVSLLLWESPGQRGVGSTEIPPQEQRGGGPSSPPPAHCKLGRLGQVKEGETDVVLEVVFSSSELLGQSWVDRTPSVSDHSMQDKDSYKGKDARVQMYSRGPEDSAELYTSQEDTAGPPDSGQLHANGQETEEVIEIQVVKVKGELAEAGDWPVSPISASGSGEFRCAFCLAAFRYVSELMFHEQAHIAQSRLRCQVCGRKFQCTSNLKDHYNVHTRERPYRCRHCTSAFTQASSLATHLRTHTGQRPYRCGACGKVFKDASSFVEHRKLHSQEEIKTRKISKEACPAEKPHICSFCRKGFKRSSDLRDHERIHTGERPYRCSTCGKSFTQSSVLTGHVRIHTGEKPFHCDTCGKTFNNCSNFKKHQRIHLFQKVLLNQKIKEETEVEVPQQKQPLRSKNYGSHLVDAAFSSLKRQAPSPSGTLLNGGDGTGLKTLSTPGHRDIASCDVVSVPHNGVFPKWLARDKRHYQGRRPAWRSWDTPFYNGTGYLEVKEDLQCGNSVEDWTYASMDILGHLGQQPKRQENGSGPYPPVQRGLVEQSYSHEDTNWPTANKSFQYTSVQREQAKCWVQVKEKMMSHVQDTSIRETSSCQNIKRVLYRLPGNPTIGGKEGSINTLEQSCSSQENLVDAKKTYAISRNVPEARSVTQKTLECSEASKITRKLKDLFIPQPSCTEGKPYICFVCSKRFKRASDLKEHLRVHTGERPFHCGVCGKNFTQSSALSTHQRIHTGEKPFQCDVCHKRFNDSSNFSKHKRVHSGERPHHCVFCGKMFQEKHQLKQHLRSIHESVG</sequence>
<feature type="domain" description="C2H2-type" evidence="14">
    <location>
        <begin position="731"/>
        <end position="758"/>
    </location>
</feature>
<dbReference type="FunFam" id="3.30.160.60:FF:000744">
    <property type="entry name" value="zinc finger E-box-binding homeobox 1"/>
    <property type="match status" value="1"/>
</dbReference>
<dbReference type="KEGG" id="muo:115464599"/>
<evidence type="ECO:0000259" key="14">
    <source>
        <dbReference type="PROSITE" id="PS50157"/>
    </source>
</evidence>
<dbReference type="SUPFAM" id="SSF57667">
    <property type="entry name" value="beta-beta-alpha zinc fingers"/>
    <property type="match status" value="8"/>
</dbReference>
<keyword evidence="8" id="KW-0805">Transcription regulation</keyword>
<keyword evidence="10" id="KW-0804">Transcription</keyword>
<feature type="domain" description="C2H2-type" evidence="14">
    <location>
        <begin position="858"/>
        <end position="885"/>
    </location>
</feature>
<comment type="similarity">
    <text evidence="3">Belongs to the krueppel C2H2-type zinc-finger protein family.</text>
</comment>
<dbReference type="CTD" id="147808"/>
<feature type="domain" description="C2H2-type" evidence="14">
    <location>
        <begin position="703"/>
        <end position="730"/>
    </location>
</feature>
<dbReference type="SMART" id="SM00355">
    <property type="entry name" value="ZnF_C2H2"/>
    <property type="match status" value="15"/>
</dbReference>
<dbReference type="InterPro" id="IPR036236">
    <property type="entry name" value="Znf_C2H2_sf"/>
</dbReference>
<dbReference type="RefSeq" id="XP_030050820.1">
    <property type="nucleotide sequence ID" value="XM_030194960.1"/>
</dbReference>
<dbReference type="GeneID" id="115464599"/>
<evidence type="ECO:0000256" key="11">
    <source>
        <dbReference type="ARBA" id="ARBA00023242"/>
    </source>
</evidence>
<feature type="region of interest" description="Disordered" evidence="13">
    <location>
        <begin position="511"/>
        <end position="531"/>
    </location>
</feature>
<keyword evidence="9" id="KW-0238">DNA-binding</keyword>
<dbReference type="FunFam" id="3.30.160.60:FF:001670">
    <property type="entry name" value="Zinc finger protein 524"/>
    <property type="match status" value="1"/>
</dbReference>
<feature type="domain" description="C2H2-type" evidence="14">
    <location>
        <begin position="405"/>
        <end position="432"/>
    </location>
</feature>
<evidence type="ECO:0000256" key="3">
    <source>
        <dbReference type="ARBA" id="ARBA00006991"/>
    </source>
</evidence>
<feature type="region of interest" description="Disordered" evidence="13">
    <location>
        <begin position="551"/>
        <end position="579"/>
    </location>
</feature>
<organism evidence="15 16">
    <name type="scientific">Microcaecilia unicolor</name>
    <dbReference type="NCBI Taxonomy" id="1415580"/>
    <lineage>
        <taxon>Eukaryota</taxon>
        <taxon>Metazoa</taxon>
        <taxon>Chordata</taxon>
        <taxon>Craniata</taxon>
        <taxon>Vertebrata</taxon>
        <taxon>Euteleostomi</taxon>
        <taxon>Amphibia</taxon>
        <taxon>Gymnophiona</taxon>
        <taxon>Siphonopidae</taxon>
        <taxon>Microcaecilia</taxon>
    </lineage>
</organism>
<dbReference type="GO" id="GO:0005634">
    <property type="term" value="C:nucleus"/>
    <property type="evidence" value="ECO:0007669"/>
    <property type="project" value="UniProtKB-SubCell"/>
</dbReference>
<feature type="domain" description="C2H2-type" evidence="14">
    <location>
        <begin position="1301"/>
        <end position="1328"/>
    </location>
</feature>
<evidence type="ECO:0000256" key="9">
    <source>
        <dbReference type="ARBA" id="ARBA00023125"/>
    </source>
</evidence>
<evidence type="ECO:0000256" key="7">
    <source>
        <dbReference type="ARBA" id="ARBA00022833"/>
    </source>
</evidence>
<dbReference type="FunFam" id="3.30.160.60:FF:000512">
    <property type="entry name" value="zinc finger protein 197 isoform X1"/>
    <property type="match status" value="1"/>
</dbReference>
<evidence type="ECO:0000256" key="5">
    <source>
        <dbReference type="ARBA" id="ARBA00022737"/>
    </source>
</evidence>
<evidence type="ECO:0000313" key="15">
    <source>
        <dbReference type="Proteomes" id="UP000515156"/>
    </source>
</evidence>
<feature type="compositionally biased region" description="Polar residues" evidence="13">
    <location>
        <begin position="281"/>
        <end position="318"/>
    </location>
</feature>
<keyword evidence="5" id="KW-0677">Repeat</keyword>
<feature type="domain" description="C2H2-type" evidence="14">
    <location>
        <begin position="1273"/>
        <end position="1300"/>
    </location>
</feature>
<feature type="domain" description="C2H2-type" evidence="14">
    <location>
        <begin position="787"/>
        <end position="814"/>
    </location>
</feature>
<evidence type="ECO:0000256" key="8">
    <source>
        <dbReference type="ARBA" id="ARBA00023015"/>
    </source>
</evidence>
<dbReference type="OrthoDB" id="9439903at2759"/>
<feature type="domain" description="C2H2-type" evidence="14">
    <location>
        <begin position="489"/>
        <end position="512"/>
    </location>
</feature>
<dbReference type="FunFam" id="3.30.160.60:FF:002343">
    <property type="entry name" value="Zinc finger protein 33A"/>
    <property type="match status" value="2"/>
</dbReference>
<evidence type="ECO:0000256" key="12">
    <source>
        <dbReference type="PROSITE-ProRule" id="PRU00042"/>
    </source>
</evidence>
<dbReference type="FunFam" id="3.30.160.60:FF:000072">
    <property type="entry name" value="zinc finger protein 143 isoform X1"/>
    <property type="match status" value="1"/>
</dbReference>
<dbReference type="GO" id="GO:0010468">
    <property type="term" value="P:regulation of gene expression"/>
    <property type="evidence" value="ECO:0007669"/>
    <property type="project" value="UniProtKB-ARBA"/>
</dbReference>
<evidence type="ECO:0000256" key="1">
    <source>
        <dbReference type="ARBA" id="ARBA00003767"/>
    </source>
</evidence>